<protein>
    <submittedName>
        <fullName evidence="1">Uncharacterized protein</fullName>
    </submittedName>
</protein>
<name>A0A9W4KEH3_9EURO</name>
<evidence type="ECO:0000313" key="2">
    <source>
        <dbReference type="Proteomes" id="UP001154252"/>
    </source>
</evidence>
<organism evidence="1 2">
    <name type="scientific">Penicillium egyptiacum</name>
    <dbReference type="NCBI Taxonomy" id="1303716"/>
    <lineage>
        <taxon>Eukaryota</taxon>
        <taxon>Fungi</taxon>
        <taxon>Dikarya</taxon>
        <taxon>Ascomycota</taxon>
        <taxon>Pezizomycotina</taxon>
        <taxon>Eurotiomycetes</taxon>
        <taxon>Eurotiomycetidae</taxon>
        <taxon>Eurotiales</taxon>
        <taxon>Aspergillaceae</taxon>
        <taxon>Penicillium</taxon>
    </lineage>
</organism>
<dbReference type="AlphaFoldDB" id="A0A9W4KEH3"/>
<evidence type="ECO:0000313" key="1">
    <source>
        <dbReference type="EMBL" id="CAG8895729.1"/>
    </source>
</evidence>
<accession>A0A9W4KEH3</accession>
<dbReference type="OrthoDB" id="4256107at2759"/>
<reference evidence="1" key="1">
    <citation type="submission" date="2021-07" db="EMBL/GenBank/DDBJ databases">
        <authorList>
            <person name="Branca A.L. A."/>
        </authorList>
    </citation>
    <scope>NUCLEOTIDE SEQUENCE</scope>
</reference>
<comment type="caution">
    <text evidence="1">The sequence shown here is derived from an EMBL/GenBank/DDBJ whole genome shotgun (WGS) entry which is preliminary data.</text>
</comment>
<gene>
    <name evidence="1" type="ORF">PEGY_LOCUS4229</name>
</gene>
<keyword evidence="2" id="KW-1185">Reference proteome</keyword>
<proteinExistence type="predicted"/>
<dbReference type="EMBL" id="CAJVRC010000853">
    <property type="protein sequence ID" value="CAG8895729.1"/>
    <property type="molecule type" value="Genomic_DNA"/>
</dbReference>
<sequence>MPGIVNNPQIVPAEDIRKGKWSGWDGVEAHKLGTCSVVAIANEEAFLLSNISSDGFREVTAAQKLCDRYNADKSFFGDKPVNVWIVYAHVNEGKGRSIVDVMRRRIQHAPILEQKYDGESFMRPPTEAGALFRLELAGCTLLATMRRQDGAGSPVEVTDNGQILRPGL</sequence>
<dbReference type="Proteomes" id="UP001154252">
    <property type="component" value="Unassembled WGS sequence"/>
</dbReference>